<feature type="compositionally biased region" description="Low complexity" evidence="1">
    <location>
        <begin position="209"/>
        <end position="227"/>
    </location>
</feature>
<feature type="compositionally biased region" description="Basic residues" evidence="1">
    <location>
        <begin position="242"/>
        <end position="251"/>
    </location>
</feature>
<feature type="compositionally biased region" description="Low complexity" evidence="1">
    <location>
        <begin position="35"/>
        <end position="50"/>
    </location>
</feature>
<dbReference type="Proteomes" id="UP000799118">
    <property type="component" value="Unassembled WGS sequence"/>
</dbReference>
<accession>A0A6A4H2J0</accession>
<evidence type="ECO:0000313" key="3">
    <source>
        <dbReference type="Proteomes" id="UP000799118"/>
    </source>
</evidence>
<organism evidence="2 3">
    <name type="scientific">Gymnopus androsaceus JB14</name>
    <dbReference type="NCBI Taxonomy" id="1447944"/>
    <lineage>
        <taxon>Eukaryota</taxon>
        <taxon>Fungi</taxon>
        <taxon>Dikarya</taxon>
        <taxon>Basidiomycota</taxon>
        <taxon>Agaricomycotina</taxon>
        <taxon>Agaricomycetes</taxon>
        <taxon>Agaricomycetidae</taxon>
        <taxon>Agaricales</taxon>
        <taxon>Marasmiineae</taxon>
        <taxon>Omphalotaceae</taxon>
        <taxon>Gymnopus</taxon>
    </lineage>
</organism>
<proteinExistence type="predicted"/>
<gene>
    <name evidence="2" type="ORF">BT96DRAFT_1000360</name>
</gene>
<reference evidence="2" key="1">
    <citation type="journal article" date="2019" name="Environ. Microbiol.">
        <title>Fungal ecological strategies reflected in gene transcription - a case study of two litter decomposers.</title>
        <authorList>
            <person name="Barbi F."/>
            <person name="Kohler A."/>
            <person name="Barry K."/>
            <person name="Baskaran P."/>
            <person name="Daum C."/>
            <person name="Fauchery L."/>
            <person name="Ihrmark K."/>
            <person name="Kuo A."/>
            <person name="LaButti K."/>
            <person name="Lipzen A."/>
            <person name="Morin E."/>
            <person name="Grigoriev I.V."/>
            <person name="Henrissat B."/>
            <person name="Lindahl B."/>
            <person name="Martin F."/>
        </authorList>
    </citation>
    <scope>NUCLEOTIDE SEQUENCE</scope>
    <source>
        <strain evidence="2">JB14</strain>
    </source>
</reference>
<dbReference type="AlphaFoldDB" id="A0A6A4H2J0"/>
<evidence type="ECO:0000256" key="1">
    <source>
        <dbReference type="SAM" id="MobiDB-lite"/>
    </source>
</evidence>
<feature type="region of interest" description="Disordered" evidence="1">
    <location>
        <begin position="1"/>
        <end position="50"/>
    </location>
</feature>
<name>A0A6A4H2J0_9AGAR</name>
<feature type="region of interest" description="Disordered" evidence="1">
    <location>
        <begin position="183"/>
        <end position="297"/>
    </location>
</feature>
<keyword evidence="3" id="KW-1185">Reference proteome</keyword>
<protein>
    <submittedName>
        <fullName evidence="2">Uncharacterized protein</fullName>
    </submittedName>
</protein>
<dbReference type="EMBL" id="ML769596">
    <property type="protein sequence ID" value="KAE9392412.1"/>
    <property type="molecule type" value="Genomic_DNA"/>
</dbReference>
<evidence type="ECO:0000313" key="2">
    <source>
        <dbReference type="EMBL" id="KAE9392412.1"/>
    </source>
</evidence>
<feature type="compositionally biased region" description="Pro residues" evidence="1">
    <location>
        <begin position="23"/>
        <end position="34"/>
    </location>
</feature>
<sequence>MPPKRSPSPSDDSPRKRTKRSPLPNPSPSSPPSPHSVGPNASLPAPLSTAPPAAWQAATSAEIDEALKSIFQLGGQFVVDVSDDQWRRIAKRLNSCVCCEGKSELCSAAGGTELVCDACQWAHKGCSLGIAYQYCLFANRFHAPLSWARQEFESRMTRLNPRSYNSYHQSAPFFTSLKEAIRHTARPTGPPPPSADRVGPPGRGRIVKSSTSQSSPSQSQSHRPVSPLNLLYEPRAPGSRSSPRKLSHRTRSVVAQPPVVPSSTSSKPSSLPSTGVRVVHGPTIRIPPPAQRQAPSAPLHVGNTVIPPGSDLARELKAFEATEADITAANKALFFKQQAAACLAAAETKRRLEAEQQLAGFIDSYVATSV</sequence>
<feature type="compositionally biased region" description="Low complexity" evidence="1">
    <location>
        <begin position="252"/>
        <end position="273"/>
    </location>
</feature>